<dbReference type="Proteomes" id="UP000382040">
    <property type="component" value="Unassembled WGS sequence"/>
</dbReference>
<dbReference type="Gene3D" id="2.40.400.10">
    <property type="entry name" value="Acetoacetate decarboxylase-like"/>
    <property type="match status" value="1"/>
</dbReference>
<evidence type="ECO:0000313" key="2">
    <source>
        <dbReference type="EMBL" id="VVE90482.1"/>
    </source>
</evidence>
<dbReference type="SUPFAM" id="SSF160104">
    <property type="entry name" value="Acetoacetate decarboxylase-like"/>
    <property type="match status" value="1"/>
</dbReference>
<keyword evidence="3" id="KW-1185">Reference proteome</keyword>
<reference evidence="2 3" key="1">
    <citation type="submission" date="2019-08" db="EMBL/GenBank/DDBJ databases">
        <authorList>
            <person name="Peeters C."/>
        </authorList>
    </citation>
    <scope>NUCLEOTIDE SEQUENCE [LARGE SCALE GENOMIC DNA]</scope>
    <source>
        <strain evidence="2 3">LMG 20603</strain>
    </source>
</reference>
<dbReference type="AlphaFoldDB" id="A0A5E5BZE6"/>
<evidence type="ECO:0000256" key="1">
    <source>
        <dbReference type="SAM" id="MobiDB-lite"/>
    </source>
</evidence>
<protein>
    <recommendedName>
        <fullName evidence="4">Acetoacetate decarboxylase</fullName>
    </recommendedName>
</protein>
<organism evidence="2 3">
    <name type="scientific">Pandoraea bronchicola</name>
    <dbReference type="NCBI Taxonomy" id="2508287"/>
    <lineage>
        <taxon>Bacteria</taxon>
        <taxon>Pseudomonadati</taxon>
        <taxon>Pseudomonadota</taxon>
        <taxon>Betaproteobacteria</taxon>
        <taxon>Burkholderiales</taxon>
        <taxon>Burkholderiaceae</taxon>
        <taxon>Pandoraea</taxon>
    </lineage>
</organism>
<accession>A0A5E5BZE6</accession>
<dbReference type="Pfam" id="PF06314">
    <property type="entry name" value="ADC"/>
    <property type="match status" value="1"/>
</dbReference>
<dbReference type="InterPro" id="IPR023375">
    <property type="entry name" value="ADC_dom_sf"/>
</dbReference>
<dbReference type="RefSeq" id="WP_150561619.1">
    <property type="nucleotide sequence ID" value="NZ_CABPST010000016.1"/>
</dbReference>
<evidence type="ECO:0000313" key="3">
    <source>
        <dbReference type="Proteomes" id="UP000382040"/>
    </source>
</evidence>
<dbReference type="InterPro" id="IPR010451">
    <property type="entry name" value="Acetoacetate_decarboxylase"/>
</dbReference>
<name>A0A5E5BZE6_9BURK</name>
<evidence type="ECO:0008006" key="4">
    <source>
        <dbReference type="Google" id="ProtNLM"/>
    </source>
</evidence>
<sequence length="299" mass="32755">MTVEFAPGVRYRMPAVFGPAPGPRQKPDGTPWTAEESGTMHAQWMTIAYRTRRESLERILPPGFRLRGEPEVHVSLAFFNNLYWLAGRGYGILSVDIPVVYTGKHEVIDGAFTPVLWEGRPDAIMTGREELGFPKLFADIPALSIDHARGKASGSASWFDFPFFDLSLHGLTEVKDAPKLPGPGGAALFYKYMPRTGPFGQGGRDVAYVTTSQPLPGATGDTSPIKFQEANFRKWVGTGGEVRWHRATFEQLPTTFHVVGGLADLDILEYVGFELTEFSAPGIAVSANVIRPVDPADES</sequence>
<dbReference type="EMBL" id="CABPST010000016">
    <property type="protein sequence ID" value="VVE90482.1"/>
    <property type="molecule type" value="Genomic_DNA"/>
</dbReference>
<proteinExistence type="predicted"/>
<gene>
    <name evidence="2" type="ORF">PBR20603_04467</name>
</gene>
<feature type="region of interest" description="Disordered" evidence="1">
    <location>
        <begin position="17"/>
        <end position="37"/>
    </location>
</feature>
<dbReference type="GO" id="GO:0016829">
    <property type="term" value="F:lyase activity"/>
    <property type="evidence" value="ECO:0007669"/>
    <property type="project" value="InterPro"/>
</dbReference>
<dbReference type="OrthoDB" id="4271203at2"/>